<dbReference type="OrthoDB" id="4174112at2759"/>
<feature type="region of interest" description="Disordered" evidence="1">
    <location>
        <begin position="347"/>
        <end position="372"/>
    </location>
</feature>
<dbReference type="InterPro" id="IPR022190">
    <property type="entry name" value="DUF3716"/>
</dbReference>
<feature type="region of interest" description="Disordered" evidence="1">
    <location>
        <begin position="89"/>
        <end position="124"/>
    </location>
</feature>
<feature type="compositionally biased region" description="Polar residues" evidence="1">
    <location>
        <begin position="100"/>
        <end position="119"/>
    </location>
</feature>
<sequence length="372" mass="40773">MDGRWTSRCDENQDGNRRLPGANFGQLLPGASPPYYPFPQDLDEAQLSHLAASSSTDHPDNLAHAGRNFHGSASISGVNASIHNAFDTNRGGYHHLQDEPNLSGNPAASSHSSLDNNDPSVKPDVPIPIQSAADVVLKMYQSVRIDSTLCKKLAEEVARREPVQRRSDQKLNIRRRGNVEALLAHVTGEVAPRSCKNCRRGHGPWTQCVVYEGQMCGSCTNCWFNASGSRCTFHESNNPQHSLFNPAGPPAPIPPGAMLNYPQHPILPSSSPSVIAAYQNGDIAQWGMSDPARNMVNSVMGEAMTLSRKDRFIVRIEAAAKELGMRMAEFDEFLQTPEGLVEQQREQRYHLAQQSHSRDASMREDSSGSPLA</sequence>
<dbReference type="Proteomes" id="UP000706124">
    <property type="component" value="Unassembled WGS sequence"/>
</dbReference>
<evidence type="ECO:0000313" key="3">
    <source>
        <dbReference type="Proteomes" id="UP000706124"/>
    </source>
</evidence>
<organism evidence="2 3">
    <name type="scientific">Claviceps pazoutovae</name>
    <dbReference type="NCBI Taxonomy" id="1649127"/>
    <lineage>
        <taxon>Eukaryota</taxon>
        <taxon>Fungi</taxon>
        <taxon>Dikarya</taxon>
        <taxon>Ascomycota</taxon>
        <taxon>Pezizomycotina</taxon>
        <taxon>Sordariomycetes</taxon>
        <taxon>Hypocreomycetidae</taxon>
        <taxon>Hypocreales</taxon>
        <taxon>Clavicipitaceae</taxon>
        <taxon>Claviceps</taxon>
    </lineage>
</organism>
<feature type="compositionally biased region" description="Basic and acidic residues" evidence="1">
    <location>
        <begin position="356"/>
        <end position="366"/>
    </location>
</feature>
<dbReference type="EMBL" id="SRPO01000116">
    <property type="protein sequence ID" value="KAG5940346.1"/>
    <property type="molecule type" value="Genomic_DNA"/>
</dbReference>
<reference evidence="2 3" key="1">
    <citation type="journal article" date="2020" name="bioRxiv">
        <title>Whole genome comparisons of ergot fungi reveals the divergence and evolution of species within the genus Claviceps are the result of varying mechanisms driving genome evolution and host range expansion.</title>
        <authorList>
            <person name="Wyka S.A."/>
            <person name="Mondo S.J."/>
            <person name="Liu M."/>
            <person name="Dettman J."/>
            <person name="Nalam V."/>
            <person name="Broders K.D."/>
        </authorList>
    </citation>
    <scope>NUCLEOTIDE SEQUENCE [LARGE SCALE GENOMIC DNA]</scope>
    <source>
        <strain evidence="2 3">CCC 1485</strain>
    </source>
</reference>
<protein>
    <submittedName>
        <fullName evidence="2">Uncharacterized protein</fullName>
    </submittedName>
</protein>
<accession>A0A9P7MEB4</accession>
<feature type="compositionally biased region" description="Basic and acidic residues" evidence="1">
    <location>
        <begin position="1"/>
        <end position="17"/>
    </location>
</feature>
<dbReference type="AlphaFoldDB" id="A0A9P7MEB4"/>
<proteinExistence type="predicted"/>
<keyword evidence="3" id="KW-1185">Reference proteome</keyword>
<evidence type="ECO:0000313" key="2">
    <source>
        <dbReference type="EMBL" id="KAG5940346.1"/>
    </source>
</evidence>
<dbReference type="Pfam" id="PF12511">
    <property type="entry name" value="DUF3716"/>
    <property type="match status" value="1"/>
</dbReference>
<gene>
    <name evidence="2" type="ORF">E4U60_000535</name>
</gene>
<evidence type="ECO:0000256" key="1">
    <source>
        <dbReference type="SAM" id="MobiDB-lite"/>
    </source>
</evidence>
<feature type="region of interest" description="Disordered" evidence="1">
    <location>
        <begin position="1"/>
        <end position="39"/>
    </location>
</feature>
<comment type="caution">
    <text evidence="2">The sequence shown here is derived from an EMBL/GenBank/DDBJ whole genome shotgun (WGS) entry which is preliminary data.</text>
</comment>
<name>A0A9P7MEB4_9HYPO</name>